<feature type="region of interest" description="Disordered" evidence="1">
    <location>
        <begin position="13"/>
        <end position="47"/>
    </location>
</feature>
<evidence type="ECO:0000256" key="1">
    <source>
        <dbReference type="SAM" id="MobiDB-lite"/>
    </source>
</evidence>
<dbReference type="InterPro" id="IPR009057">
    <property type="entry name" value="Homeodomain-like_sf"/>
</dbReference>
<name>A0ABU0RTA6_9ACTN</name>
<evidence type="ECO:0000313" key="2">
    <source>
        <dbReference type="EMBL" id="MDQ0935229.1"/>
    </source>
</evidence>
<proteinExistence type="predicted"/>
<dbReference type="SUPFAM" id="SSF46689">
    <property type="entry name" value="Homeodomain-like"/>
    <property type="match status" value="1"/>
</dbReference>
<evidence type="ECO:0008006" key="4">
    <source>
        <dbReference type="Google" id="ProtNLM"/>
    </source>
</evidence>
<gene>
    <name evidence="2" type="ORF">QFZ49_005200</name>
</gene>
<feature type="compositionally biased region" description="Basic and acidic residues" evidence="1">
    <location>
        <begin position="13"/>
        <end position="24"/>
    </location>
</feature>
<accession>A0ABU0RTA6</accession>
<comment type="caution">
    <text evidence="2">The sequence shown here is derived from an EMBL/GenBank/DDBJ whole genome shotgun (WGS) entry which is preliminary data.</text>
</comment>
<dbReference type="EMBL" id="JAUSZS010000006">
    <property type="protein sequence ID" value="MDQ0935229.1"/>
    <property type="molecule type" value="Genomic_DNA"/>
</dbReference>
<evidence type="ECO:0000313" key="3">
    <source>
        <dbReference type="Proteomes" id="UP001223072"/>
    </source>
</evidence>
<feature type="compositionally biased region" description="Low complexity" evidence="1">
    <location>
        <begin position="25"/>
        <end position="38"/>
    </location>
</feature>
<feature type="compositionally biased region" description="Polar residues" evidence="1">
    <location>
        <begin position="121"/>
        <end position="131"/>
    </location>
</feature>
<organism evidence="2 3">
    <name type="scientific">Streptomyces turgidiscabies</name>
    <dbReference type="NCBI Taxonomy" id="85558"/>
    <lineage>
        <taxon>Bacteria</taxon>
        <taxon>Bacillati</taxon>
        <taxon>Actinomycetota</taxon>
        <taxon>Actinomycetes</taxon>
        <taxon>Kitasatosporales</taxon>
        <taxon>Streptomycetaceae</taxon>
        <taxon>Streptomyces</taxon>
    </lineage>
</organism>
<dbReference type="Proteomes" id="UP001223072">
    <property type="component" value="Unassembled WGS sequence"/>
</dbReference>
<keyword evidence="3" id="KW-1185">Reference proteome</keyword>
<feature type="region of interest" description="Disordered" evidence="1">
    <location>
        <begin position="92"/>
        <end position="143"/>
    </location>
</feature>
<protein>
    <recommendedName>
        <fullName evidence="4">Transposase</fullName>
    </recommendedName>
</protein>
<reference evidence="2 3" key="1">
    <citation type="submission" date="2023-07" db="EMBL/GenBank/DDBJ databases">
        <title>Comparative genomics of wheat-associated soil bacteria to identify genetic determinants of phenazine resistance.</title>
        <authorList>
            <person name="Mouncey N."/>
        </authorList>
    </citation>
    <scope>NUCLEOTIDE SEQUENCE [LARGE SCALE GENOMIC DNA]</scope>
    <source>
        <strain evidence="2 3">W2I16</strain>
    </source>
</reference>
<sequence>MIAKELRVDVRSVQRWRRAGDKGGPRAPRSASSASPPRLSEAQFSQLESELAKGAAGALPTSDVAVAVADRSRRCPARDQALIDRAVKSGSWRVPPLPEMEPPQGLFGVTDPADAAWPRTTLPSRSDQSVIASRGRQQELTMP</sequence>